<keyword evidence="1" id="KW-0472">Membrane</keyword>
<keyword evidence="1" id="KW-0812">Transmembrane</keyword>
<accession>A0A3E3HVU4</accession>
<comment type="caution">
    <text evidence="2">The sequence shown here is derived from an EMBL/GenBank/DDBJ whole genome shotgun (WGS) entry which is preliminary data.</text>
</comment>
<feature type="transmembrane region" description="Helical" evidence="1">
    <location>
        <begin position="225"/>
        <end position="242"/>
    </location>
</feature>
<feature type="transmembrane region" description="Helical" evidence="1">
    <location>
        <begin position="290"/>
        <end position="311"/>
    </location>
</feature>
<dbReference type="EMBL" id="QVLV01000033">
    <property type="protein sequence ID" value="RGE55950.1"/>
    <property type="molecule type" value="Genomic_DNA"/>
</dbReference>
<gene>
    <name evidence="2" type="ORF">DXC51_26795</name>
</gene>
<feature type="transmembrane region" description="Helical" evidence="1">
    <location>
        <begin position="488"/>
        <end position="506"/>
    </location>
</feature>
<keyword evidence="1" id="KW-1133">Transmembrane helix</keyword>
<feature type="transmembrane region" description="Helical" evidence="1">
    <location>
        <begin position="332"/>
        <end position="354"/>
    </location>
</feature>
<feature type="transmembrane region" description="Helical" evidence="1">
    <location>
        <begin position="197"/>
        <end position="213"/>
    </location>
</feature>
<protein>
    <recommendedName>
        <fullName evidence="4">Glycosyltransferase RgtA/B/C/D-like domain-containing protein</fullName>
    </recommendedName>
</protein>
<name>A0A3E3HVU4_9FIRM</name>
<organism evidence="2 3">
    <name type="scientific">Eisenbergiella massiliensis</name>
    <dbReference type="NCBI Taxonomy" id="1720294"/>
    <lineage>
        <taxon>Bacteria</taxon>
        <taxon>Bacillati</taxon>
        <taxon>Bacillota</taxon>
        <taxon>Clostridia</taxon>
        <taxon>Lachnospirales</taxon>
        <taxon>Lachnospiraceae</taxon>
        <taxon>Eisenbergiella</taxon>
    </lineage>
</organism>
<evidence type="ECO:0008006" key="4">
    <source>
        <dbReference type="Google" id="ProtNLM"/>
    </source>
</evidence>
<feature type="transmembrane region" description="Helical" evidence="1">
    <location>
        <begin position="403"/>
        <end position="422"/>
    </location>
</feature>
<feature type="transmembrane region" description="Helical" evidence="1">
    <location>
        <begin position="92"/>
        <end position="115"/>
    </location>
</feature>
<reference evidence="2" key="1">
    <citation type="submission" date="2018-08" db="EMBL/GenBank/DDBJ databases">
        <title>A genome reference for cultivated species of the human gut microbiota.</title>
        <authorList>
            <person name="Zou Y."/>
            <person name="Xue W."/>
            <person name="Luo G."/>
        </authorList>
    </citation>
    <scope>NUCLEOTIDE SEQUENCE [LARGE SCALE GENOMIC DNA]</scope>
    <source>
        <strain evidence="2">TF05-5AC</strain>
    </source>
</reference>
<feature type="transmembrane region" description="Helical" evidence="1">
    <location>
        <begin position="151"/>
        <end position="168"/>
    </location>
</feature>
<feature type="transmembrane region" description="Helical" evidence="1">
    <location>
        <begin position="374"/>
        <end position="391"/>
    </location>
</feature>
<evidence type="ECO:0000256" key="1">
    <source>
        <dbReference type="SAM" id="Phobius"/>
    </source>
</evidence>
<feature type="transmembrane region" description="Helical" evidence="1">
    <location>
        <begin position="460"/>
        <end position="481"/>
    </location>
</feature>
<proteinExistence type="predicted"/>
<dbReference type="AlphaFoldDB" id="A0A3E3HVU4"/>
<sequence>MDNIKVKKSTKEWKTKGIAAASFITVFVIQAGLNTLVPCMRSLPDEMGAVALAAKAAGYHWDYVLTHPSKYYGSGTFPLLYPFFIFIKNPLVLYQFLLGVGAFLHAVPAYISCRIVQKYYRFTENQVEIYLLGIACSFFTPTRASNIDNEPMLIMLCWMIVYLVIALQNEKKSRSHIYSALLSAVLVISCLSHTRALIYSAAIFIVIVVYWIFTKKILVNLKVFLPVYLCGFTAVNIVIQFLKKILFTYNSGTVVINTPGEVMSSAAVNIRSAFSKVGLQSIIDLLLCNIWIIFVFGFGILLFCAGVVFSDTIRNIKCLYKGNLKCVGKDEYFPMLFCVAGILLSLAGVCVIWLPNAMGVHLEETNLSRGHFYLRYYGNYFGPLFLFFIIRIRKAAGTDKGKLIEKTALIIAGIMLIMVYILNSFLEETSMHIKHSLDWFYYFAPFSGNMDMWPETLQDIAYFICSTLICTNIYVLIIVLSMMKKQRMVLIIVTSALLWQYSYGVVHFDSPYASSENYYQSVNAFYKLSIEETAVLERVSKVFYCNATYGPEYIVQFMLPEYEVITDMSLLDPDCKNIILLSDARLEAEQLKGGQFSFVQLDKNEFLYLNDQDKVNLLKKKGYVFTDANS</sequence>
<keyword evidence="3" id="KW-1185">Reference proteome</keyword>
<evidence type="ECO:0000313" key="2">
    <source>
        <dbReference type="EMBL" id="RGE55950.1"/>
    </source>
</evidence>
<evidence type="ECO:0000313" key="3">
    <source>
        <dbReference type="Proteomes" id="UP000260812"/>
    </source>
</evidence>
<feature type="transmembrane region" description="Helical" evidence="1">
    <location>
        <begin position="17"/>
        <end position="37"/>
    </location>
</feature>
<dbReference type="Proteomes" id="UP000260812">
    <property type="component" value="Unassembled WGS sequence"/>
</dbReference>